<feature type="chain" id="PRO_5040934600" description="PE-PGRS family protein" evidence="1">
    <location>
        <begin position="20"/>
        <end position="205"/>
    </location>
</feature>
<evidence type="ECO:0000256" key="1">
    <source>
        <dbReference type="SAM" id="SignalP"/>
    </source>
</evidence>
<dbReference type="EMBL" id="JAGTJJ010000002">
    <property type="protein sequence ID" value="MDC3979973.1"/>
    <property type="molecule type" value="Genomic_DNA"/>
</dbReference>
<gene>
    <name evidence="2" type="ORF">KEG57_05640</name>
</gene>
<sequence length="205" mass="19765">MRMLSILLLVSAGFMGLAACSDEPSNGAGGNGGSAGSAGMGGMGGTGGGMGGGMGGTGGGAAMGGYCGKSCAMPADCCPMGVPNCPGNYPNNWTCDDGVCGPPQCTGDADCTFGGAAPDFKCFTINDYKTCAEGCAADADCPMNTKCIGEDDNGAKYCSAEPMMTGGCMADADCNGYGKCNTASGVCECAADADCTGAGVDTCVL</sequence>
<organism evidence="2 3">
    <name type="scientific">Polyangium jinanense</name>
    <dbReference type="NCBI Taxonomy" id="2829994"/>
    <lineage>
        <taxon>Bacteria</taxon>
        <taxon>Pseudomonadati</taxon>
        <taxon>Myxococcota</taxon>
        <taxon>Polyangia</taxon>
        <taxon>Polyangiales</taxon>
        <taxon>Polyangiaceae</taxon>
        <taxon>Polyangium</taxon>
    </lineage>
</organism>
<proteinExistence type="predicted"/>
<dbReference type="PROSITE" id="PS51257">
    <property type="entry name" value="PROKAR_LIPOPROTEIN"/>
    <property type="match status" value="1"/>
</dbReference>
<name>A0A9X4APG1_9BACT</name>
<accession>A0A9X4APG1</accession>
<dbReference type="RefSeq" id="WP_272417008.1">
    <property type="nucleotide sequence ID" value="NZ_JAGTJJ010000002.1"/>
</dbReference>
<keyword evidence="3" id="KW-1185">Reference proteome</keyword>
<comment type="caution">
    <text evidence="2">The sequence shown here is derived from an EMBL/GenBank/DDBJ whole genome shotgun (WGS) entry which is preliminary data.</text>
</comment>
<evidence type="ECO:0000313" key="3">
    <source>
        <dbReference type="Proteomes" id="UP001151081"/>
    </source>
</evidence>
<reference evidence="2 3" key="1">
    <citation type="submission" date="2021-04" db="EMBL/GenBank/DDBJ databases">
        <title>Genome analysis of Polyangium sp.</title>
        <authorList>
            <person name="Li Y."/>
            <person name="Wang J."/>
        </authorList>
    </citation>
    <scope>NUCLEOTIDE SEQUENCE [LARGE SCALE GENOMIC DNA]</scope>
    <source>
        <strain evidence="2 3">SDU14</strain>
    </source>
</reference>
<feature type="signal peptide" evidence="1">
    <location>
        <begin position="1"/>
        <end position="19"/>
    </location>
</feature>
<dbReference type="Proteomes" id="UP001151081">
    <property type="component" value="Unassembled WGS sequence"/>
</dbReference>
<evidence type="ECO:0008006" key="4">
    <source>
        <dbReference type="Google" id="ProtNLM"/>
    </source>
</evidence>
<keyword evidence="1" id="KW-0732">Signal</keyword>
<dbReference type="AlphaFoldDB" id="A0A9X4APG1"/>
<evidence type="ECO:0000313" key="2">
    <source>
        <dbReference type="EMBL" id="MDC3979973.1"/>
    </source>
</evidence>
<protein>
    <recommendedName>
        <fullName evidence="4">PE-PGRS family protein</fullName>
    </recommendedName>
</protein>